<evidence type="ECO:0000313" key="2">
    <source>
        <dbReference type="EMBL" id="KKW90310.1"/>
    </source>
</evidence>
<protein>
    <recommendedName>
        <fullName evidence="4">DUF736 domain-containing protein</fullName>
    </recommendedName>
</protein>
<sequence length="183" mass="19504">MNIGSIKQNDAGIFVGKIATLAIAMTIALREVHSTNPKAPKFEVLALSASRAWVQVGALFELFANGTGEAFLNGKIEDPSLAAPLYISAFRQDDGSYNVVWSRPTRRRDLAAEMAPKTDEGLPPLPGADETAGPATQPAEQGLGQSSAEHSFGSTPQEGSRRQRRQRASESSPETVEAEEPVA</sequence>
<dbReference type="AlphaFoldDB" id="A0A0M3AKE4"/>
<evidence type="ECO:0000313" key="3">
    <source>
        <dbReference type="Proteomes" id="UP000033874"/>
    </source>
</evidence>
<evidence type="ECO:0000256" key="1">
    <source>
        <dbReference type="SAM" id="MobiDB-lite"/>
    </source>
</evidence>
<proteinExistence type="predicted"/>
<reference evidence="2 3" key="1">
    <citation type="submission" date="2015-04" db="EMBL/GenBank/DDBJ databases">
        <title>Genome sequence of aromatic hydrocarbons-degrading Sphingobium chungbukense DJ77.</title>
        <authorList>
            <person name="Kim Y.-C."/>
            <person name="Chae J.-C."/>
        </authorList>
    </citation>
    <scope>NUCLEOTIDE SEQUENCE [LARGE SCALE GENOMIC DNA]</scope>
    <source>
        <strain evidence="2 3">DJ77</strain>
    </source>
</reference>
<keyword evidence="3" id="KW-1185">Reference proteome</keyword>
<dbReference type="RefSeq" id="WP_046765396.1">
    <property type="nucleotide sequence ID" value="NZ_LBIC01000010.1"/>
</dbReference>
<dbReference type="STRING" id="56193.YP76_20095"/>
<dbReference type="InterPro" id="IPR007948">
    <property type="entry name" value="DUF736"/>
</dbReference>
<name>A0A0M3AKE4_9SPHN</name>
<gene>
    <name evidence="2" type="ORF">YP76_20095</name>
</gene>
<dbReference type="EMBL" id="LBIC01000010">
    <property type="protein sequence ID" value="KKW90310.1"/>
    <property type="molecule type" value="Genomic_DNA"/>
</dbReference>
<comment type="caution">
    <text evidence="2">The sequence shown here is derived from an EMBL/GenBank/DDBJ whole genome shotgun (WGS) entry which is preliminary data.</text>
</comment>
<feature type="region of interest" description="Disordered" evidence="1">
    <location>
        <begin position="113"/>
        <end position="183"/>
    </location>
</feature>
<feature type="compositionally biased region" description="Polar residues" evidence="1">
    <location>
        <begin position="143"/>
        <end position="158"/>
    </location>
</feature>
<evidence type="ECO:0008006" key="4">
    <source>
        <dbReference type="Google" id="ProtNLM"/>
    </source>
</evidence>
<organism evidence="2 3">
    <name type="scientific">Sphingobium chungbukense</name>
    <dbReference type="NCBI Taxonomy" id="56193"/>
    <lineage>
        <taxon>Bacteria</taxon>
        <taxon>Pseudomonadati</taxon>
        <taxon>Pseudomonadota</taxon>
        <taxon>Alphaproteobacteria</taxon>
        <taxon>Sphingomonadales</taxon>
        <taxon>Sphingomonadaceae</taxon>
        <taxon>Sphingobium</taxon>
    </lineage>
</organism>
<dbReference type="Pfam" id="PF05284">
    <property type="entry name" value="DUF736"/>
    <property type="match status" value="1"/>
</dbReference>
<dbReference type="Proteomes" id="UP000033874">
    <property type="component" value="Unassembled WGS sequence"/>
</dbReference>
<accession>A0A0M3AKE4</accession>
<dbReference type="PATRIC" id="fig|56193.3.peg.4223"/>